<dbReference type="InterPro" id="IPR045867">
    <property type="entry name" value="DNA-dir_RpoC_beta_prime"/>
</dbReference>
<dbReference type="InterPro" id="IPR000722">
    <property type="entry name" value="RNA_pol_asu"/>
</dbReference>
<evidence type="ECO:0000256" key="4">
    <source>
        <dbReference type="ARBA" id="ARBA00022695"/>
    </source>
</evidence>
<evidence type="ECO:0000256" key="7">
    <source>
        <dbReference type="ARBA" id="ARBA00023163"/>
    </source>
</evidence>
<dbReference type="Pfam" id="PF11523">
    <property type="entry name" value="DUF3223"/>
    <property type="match status" value="1"/>
</dbReference>
<evidence type="ECO:0000259" key="9">
    <source>
        <dbReference type="SMART" id="SM00663"/>
    </source>
</evidence>
<dbReference type="Pfam" id="PF00623">
    <property type="entry name" value="RNA_pol_Rpb1_2"/>
    <property type="match status" value="1"/>
</dbReference>
<evidence type="ECO:0000256" key="3">
    <source>
        <dbReference type="ARBA" id="ARBA00022679"/>
    </source>
</evidence>
<evidence type="ECO:0000256" key="8">
    <source>
        <dbReference type="ARBA" id="ARBA00048552"/>
    </source>
</evidence>
<dbReference type="InterPro" id="IPR040403">
    <property type="entry name" value="NRPD1_N"/>
</dbReference>
<reference evidence="10" key="1">
    <citation type="submission" date="2023-03" db="UniProtKB">
        <authorList>
            <consortium name="EnsemblPlants"/>
        </authorList>
    </citation>
    <scope>IDENTIFICATION</scope>
</reference>
<evidence type="ECO:0000313" key="10">
    <source>
        <dbReference type="EnsemblPlants" id="MELO3C014034.2.1"/>
    </source>
</evidence>
<dbReference type="InterPro" id="IPR007066">
    <property type="entry name" value="RNA_pol_Rpb1_3"/>
</dbReference>
<feature type="domain" description="RNA polymerase N-terminal" evidence="9">
    <location>
        <begin position="308"/>
        <end position="607"/>
    </location>
</feature>
<dbReference type="Gene3D" id="4.10.860.120">
    <property type="entry name" value="RNA polymerase II, clamp domain"/>
    <property type="match status" value="1"/>
</dbReference>
<keyword evidence="2" id="KW-0240">DNA-directed RNA polymerase</keyword>
<organism evidence="10">
    <name type="scientific">Cucumis melo</name>
    <name type="common">Muskmelon</name>
    <dbReference type="NCBI Taxonomy" id="3656"/>
    <lineage>
        <taxon>Eukaryota</taxon>
        <taxon>Viridiplantae</taxon>
        <taxon>Streptophyta</taxon>
        <taxon>Embryophyta</taxon>
        <taxon>Tracheophyta</taxon>
        <taxon>Spermatophyta</taxon>
        <taxon>Magnoliopsida</taxon>
        <taxon>eudicotyledons</taxon>
        <taxon>Gunneridae</taxon>
        <taxon>Pentapetalae</taxon>
        <taxon>rosids</taxon>
        <taxon>fabids</taxon>
        <taxon>Cucurbitales</taxon>
        <taxon>Cucurbitaceae</taxon>
        <taxon>Benincaseae</taxon>
        <taxon>Cucumis</taxon>
    </lineage>
</organism>
<dbReference type="CDD" id="cd10506">
    <property type="entry name" value="RNAP_IV_RPD1_N"/>
    <property type="match status" value="1"/>
</dbReference>
<proteinExistence type="predicted"/>
<dbReference type="InterPro" id="IPR042102">
    <property type="entry name" value="RNA_pol_Rpb1_3_sf"/>
</dbReference>
<dbReference type="EnsemblPlants" id="MELO3C014034.2.1">
    <property type="protein sequence ID" value="MELO3C014034.2.1"/>
    <property type="gene ID" value="MELO3C014034.2"/>
</dbReference>
<keyword evidence="7" id="KW-0804">Transcription</keyword>
<dbReference type="InterPro" id="IPR038120">
    <property type="entry name" value="Rpb1_funnel_sf"/>
</dbReference>
<keyword evidence="6" id="KW-0862">Zinc</keyword>
<dbReference type="Gene3D" id="1.10.274.100">
    <property type="entry name" value="RNA polymerase Rpb1, domain 3"/>
    <property type="match status" value="1"/>
</dbReference>
<keyword evidence="4" id="KW-0548">Nucleotidyltransferase</keyword>
<dbReference type="Gene3D" id="1.10.132.30">
    <property type="match status" value="1"/>
</dbReference>
<dbReference type="GO" id="GO:0046872">
    <property type="term" value="F:metal ion binding"/>
    <property type="evidence" value="ECO:0007669"/>
    <property type="project" value="UniProtKB-KW"/>
</dbReference>
<dbReference type="SMART" id="SM00663">
    <property type="entry name" value="RPOLA_N"/>
    <property type="match status" value="1"/>
</dbReference>
<dbReference type="GO" id="GO:0003899">
    <property type="term" value="F:DNA-directed RNA polymerase activity"/>
    <property type="evidence" value="ECO:0007669"/>
    <property type="project" value="UniProtKB-EC"/>
</dbReference>
<evidence type="ECO:0000256" key="2">
    <source>
        <dbReference type="ARBA" id="ARBA00022478"/>
    </source>
</evidence>
<dbReference type="Gene3D" id="3.30.1490.180">
    <property type="entry name" value="RNA polymerase ii"/>
    <property type="match status" value="1"/>
</dbReference>
<dbReference type="Gene3D" id="2.40.40.20">
    <property type="match status" value="1"/>
</dbReference>
<comment type="catalytic activity">
    <reaction evidence="8">
        <text>RNA(n) + a ribonucleoside 5'-triphosphate = RNA(n+1) + diphosphate</text>
        <dbReference type="Rhea" id="RHEA:21248"/>
        <dbReference type="Rhea" id="RHEA-COMP:14527"/>
        <dbReference type="Rhea" id="RHEA-COMP:17342"/>
        <dbReference type="ChEBI" id="CHEBI:33019"/>
        <dbReference type="ChEBI" id="CHEBI:61557"/>
        <dbReference type="ChEBI" id="CHEBI:140395"/>
        <dbReference type="EC" id="2.7.7.6"/>
    </reaction>
</comment>
<dbReference type="Pfam" id="PF04983">
    <property type="entry name" value="RNA_pol_Rpb1_3"/>
    <property type="match status" value="1"/>
</dbReference>
<name>A0A9I9D7N6_CUCME</name>
<dbReference type="PANTHER" id="PTHR19376">
    <property type="entry name" value="DNA-DIRECTED RNA POLYMERASE"/>
    <property type="match status" value="1"/>
</dbReference>
<dbReference type="EC" id="2.7.7.6" evidence="1"/>
<dbReference type="InterPro" id="IPR007083">
    <property type="entry name" value="RNA_pol_Rpb1_4"/>
</dbReference>
<keyword evidence="5" id="KW-0479">Metal-binding</keyword>
<dbReference type="InterPro" id="IPR044893">
    <property type="entry name" value="RNA_pol_Rpb1_clamp_domain"/>
</dbReference>
<dbReference type="Gramene" id="MELO3C014034.2.1">
    <property type="protein sequence ID" value="MELO3C014034.2.1"/>
    <property type="gene ID" value="MELO3C014034.2"/>
</dbReference>
<dbReference type="GO" id="GO:0003677">
    <property type="term" value="F:DNA binding"/>
    <property type="evidence" value="ECO:0007669"/>
    <property type="project" value="InterPro"/>
</dbReference>
<evidence type="ECO:0000256" key="1">
    <source>
        <dbReference type="ARBA" id="ARBA00012418"/>
    </source>
</evidence>
<dbReference type="InterPro" id="IPR006592">
    <property type="entry name" value="RNA_pol_N"/>
</dbReference>
<evidence type="ECO:0000256" key="5">
    <source>
        <dbReference type="ARBA" id="ARBA00022723"/>
    </source>
</evidence>
<dbReference type="PANTHER" id="PTHR19376:SF36">
    <property type="entry name" value="DNA-DIRECTED RNA POLYMERASE IV SUBUNIT 1"/>
    <property type="match status" value="1"/>
</dbReference>
<dbReference type="Pfam" id="PF05000">
    <property type="entry name" value="RNA_pol_Rpb1_4"/>
    <property type="match status" value="1"/>
</dbReference>
<evidence type="ECO:0000256" key="6">
    <source>
        <dbReference type="ARBA" id="ARBA00022833"/>
    </source>
</evidence>
<dbReference type="GO" id="GO:0006351">
    <property type="term" value="P:DNA-templated transcription"/>
    <property type="evidence" value="ECO:0007669"/>
    <property type="project" value="InterPro"/>
</dbReference>
<dbReference type="GO" id="GO:0000428">
    <property type="term" value="C:DNA-directed RNA polymerase complex"/>
    <property type="evidence" value="ECO:0007669"/>
    <property type="project" value="UniProtKB-KW"/>
</dbReference>
<keyword evidence="3" id="KW-0808">Transferase</keyword>
<accession>A0A9I9D7N6</accession>
<sequence length="1611" mass="181636">MVSSPKLQRKKLRKIFERDMKLPPLAELETSRNFVSGFVCLLSVKCYIHLAPINFCWLYSMLIMVFRGAELAWVGEEVVMIHMEDEQDGELPIPSGRLTGINFSVSNQQDIENIAVITVDAASEVSDPKLGLPNPSYQCTTCGASSLKFCEGHFGVIKFPYTIIHPYFLSEVAQVLNKVCPGCKSIRQELWGKVEDPTSDYNRPKGCRYCFGSLKDWYPPMRFKLSTTDMFKKSMIMVEVKENMSKKYQKRVAKGGLPSDYWDFIPKDEQQEESYCRPNRKILTHAQVHYLLKDIDPKFLKKFVPAIDSLFLNSFPVTPNSHRVTEMAHSFSNGQRLIFDERTRAYKKVVDFRGTANELGSRVLDCLKISKAIYKIFVFCLNHLSPEKLQSKDLVYQQKKIKDTATSSSGLRWIKDVVLGKRSDHCFRMVVVGDPNIELSEIGIPCHVAERLQISEHLSSWNMKKLSTSCYLHLVEKGEIYVRREGRLVRVRNVLELNMGDTIYRPLADGDVVLVNRPPSIHQHSLIALSVKLLPVSAVLSLNPLCCSPFRGDFDGDCLHGYVPQSLEARVEVRELVSLDRQLINGQSGRNLLSLSHDSLTAAHLILEDGVSLNLFQMQQLQMLTLHQLLPPAIVKSPLLRNCAWTGKQLFSILLPPDFEYSSPSHNVFIEKGELISSEGSYWLRDSGRNLFQALIEHCEGKTLDYLRDAQGVLCEWLSMRGLSVSLSDLYLSVDSYSHKNMMDDIFCGLQEAEETCNLKQLMVDSHKEILTGNDEDNQHLLSIAVEHLIYEKQKSAALNQASVDAFKKVFRDIQNLVHKYSGKDNSLLTMFKAGSKGNLMKLVQHSMCLGLQHSLVTLSFSLPHKLSCSAWNSQKMPRYIQEDGLPDRTQSFIPYAVVENSFLSGLNPFECFAHSVTNRDSSFSDNAEVPGTLTRKLTFLMRDIYTAYDGTVRNAYGNQLVQFCYDIDRPTSVSSESDSENNRDRDIGGHPVGSLAACAFSEAAYSALDQPISLLEASPLLNLKRVLECGSKRNSTKQTFSLFLSEKLSKRSYGFEYGALGVKNHLERVMFKDIVSSVMIIWRMWRVFSSAKSNCSVSVIPEFVQLEGFAEIDRVDITWNDRPKVPKPRCSHGELYLRVTMSGEGNSRFWATLINNCLPIMDLIDWTRSHPDNTHSLCLAYGIDSGWKYFLNSLECATLDIGKTIRLEHLLLVANSLSATGEFVGLNVKGLTHQREHALVKTPFMQACFSVSYLIANLHLNHHIGPAVNSPGACLIKAAKAGIKDNLSGSLDALAWGRMPSLGTGGQFDILYSGKGHELNKPVDVYNLLGGQSTCEKQNAKIESVDKNNISEKYSAQLVLKNGGSTIKGLKRLDSVSKSILRKFLTLNDIQKLSFALRTILHKYSLNERLNEVDKSTLMMALYFHPHRDEKIGVGAQDIKVGSHSKYQNTRCFVLIRSDGTTEDFSYHKCVLGALEIIAPHRVKGYQSKWMQEKQKRSSGSSKEKLVQAGLFIMFPLCSTNNTWNFDVAPTIVYSAQWVPNTYHLSQVPYHLICETRVWIRRVDFGKEALKLGDAMRKAFSMLSRNEIRAEYLGGHALTCSQEVILGRNS</sequence>
<dbReference type="SUPFAM" id="SSF64484">
    <property type="entry name" value="beta and beta-prime subunits of DNA dependent RNA-polymerase"/>
    <property type="match status" value="1"/>
</dbReference>
<dbReference type="Gene3D" id="3.10.450.40">
    <property type="match status" value="1"/>
</dbReference>
<protein>
    <recommendedName>
        <fullName evidence="1">DNA-directed RNA polymerase</fullName>
        <ecNumber evidence="1">2.7.7.6</ecNumber>
    </recommendedName>
</protein>